<keyword evidence="4" id="KW-0804">Transcription</keyword>
<keyword evidence="2" id="KW-0805">Transcription regulation</keyword>
<dbReference type="AlphaFoldDB" id="A0A081PFI1"/>
<dbReference type="PANTHER" id="PTHR43133">
    <property type="entry name" value="RNA POLYMERASE ECF-TYPE SIGMA FACTO"/>
    <property type="match status" value="1"/>
</dbReference>
<dbReference type="InterPro" id="IPR013249">
    <property type="entry name" value="RNA_pol_sigma70_r4_t2"/>
</dbReference>
<evidence type="ECO:0000259" key="5">
    <source>
        <dbReference type="Pfam" id="PF04542"/>
    </source>
</evidence>
<comment type="caution">
    <text evidence="7">The sequence shown here is derived from an EMBL/GenBank/DDBJ whole genome shotgun (WGS) entry which is preliminary data.</text>
</comment>
<dbReference type="EMBL" id="JNFF01000072">
    <property type="protein sequence ID" value="KEQ29454.1"/>
    <property type="molecule type" value="Genomic_DNA"/>
</dbReference>
<dbReference type="InterPro" id="IPR014284">
    <property type="entry name" value="RNA_pol_sigma-70_dom"/>
</dbReference>
<evidence type="ECO:0000256" key="3">
    <source>
        <dbReference type="ARBA" id="ARBA00023082"/>
    </source>
</evidence>
<protein>
    <submittedName>
        <fullName evidence="7">Uncharacterized protein</fullName>
    </submittedName>
</protein>
<dbReference type="OrthoDB" id="799938at2"/>
<sequence length="199" mass="23306">MYNPESNPFDRERLLLCKIVLGDQRAFTELFHQHQAMVYNFAFRLLKSQDKATEVVQIIFIRIWQGRERLGEVENFGAYLNRAVRNESYTALRTIAKQRIRETELSGEDPASEVSTDDRILYDESVNRLNTIVNMLPPQRKLVYQLCHEQGLKYQEVADRLNISSGTVHKHMKLALQTIRSNFGVAEQGILLLLLYRYW</sequence>
<dbReference type="GO" id="GO:0006352">
    <property type="term" value="P:DNA-templated transcription initiation"/>
    <property type="evidence" value="ECO:0007669"/>
    <property type="project" value="InterPro"/>
</dbReference>
<dbReference type="Pfam" id="PF04542">
    <property type="entry name" value="Sigma70_r2"/>
    <property type="match status" value="1"/>
</dbReference>
<dbReference type="InterPro" id="IPR036388">
    <property type="entry name" value="WH-like_DNA-bd_sf"/>
</dbReference>
<dbReference type="InterPro" id="IPR007627">
    <property type="entry name" value="RNA_pol_sigma70_r2"/>
</dbReference>
<organism evidence="7 8">
    <name type="scientific">Pedobacter antarcticus 4BY</name>
    <dbReference type="NCBI Taxonomy" id="1358423"/>
    <lineage>
        <taxon>Bacteria</taxon>
        <taxon>Pseudomonadati</taxon>
        <taxon>Bacteroidota</taxon>
        <taxon>Sphingobacteriia</taxon>
        <taxon>Sphingobacteriales</taxon>
        <taxon>Sphingobacteriaceae</taxon>
        <taxon>Pedobacter</taxon>
    </lineage>
</organism>
<dbReference type="InterPro" id="IPR039425">
    <property type="entry name" value="RNA_pol_sigma-70-like"/>
</dbReference>
<name>A0A081PFI1_9SPHI</name>
<dbReference type="NCBIfam" id="TIGR02985">
    <property type="entry name" value="Sig70_bacteroi1"/>
    <property type="match status" value="1"/>
</dbReference>
<proteinExistence type="inferred from homology"/>
<dbReference type="GO" id="GO:0016987">
    <property type="term" value="F:sigma factor activity"/>
    <property type="evidence" value="ECO:0007669"/>
    <property type="project" value="UniProtKB-KW"/>
</dbReference>
<gene>
    <name evidence="7" type="ORF">N180_03600</name>
</gene>
<evidence type="ECO:0000313" key="7">
    <source>
        <dbReference type="EMBL" id="KEQ29454.1"/>
    </source>
</evidence>
<dbReference type="Pfam" id="PF08281">
    <property type="entry name" value="Sigma70_r4_2"/>
    <property type="match status" value="1"/>
</dbReference>
<dbReference type="InterPro" id="IPR013325">
    <property type="entry name" value="RNA_pol_sigma_r2"/>
</dbReference>
<dbReference type="PANTHER" id="PTHR43133:SF46">
    <property type="entry name" value="RNA POLYMERASE SIGMA-70 FACTOR ECF SUBFAMILY"/>
    <property type="match status" value="1"/>
</dbReference>
<reference evidence="7 8" key="1">
    <citation type="journal article" date="1992" name="Int. J. Syst. Bacteriol.">
        <title>Sphingobacterium antarcticus sp. nov. a Psychrotrophic Bacterium from the Soils of Schirmacher Oasis, Antarctica.</title>
        <authorList>
            <person name="Shivaji S."/>
            <person name="Ray M.K."/>
            <person name="Rao N.S."/>
            <person name="Saiserr L."/>
            <person name="Jagannadham M.V."/>
            <person name="Kumar G.S."/>
            <person name="Reddy G."/>
            <person name="Bhargava P.M."/>
        </authorList>
    </citation>
    <scope>NUCLEOTIDE SEQUENCE [LARGE SCALE GENOMIC DNA]</scope>
    <source>
        <strain evidence="7 8">4BY</strain>
    </source>
</reference>
<dbReference type="SUPFAM" id="SSF88659">
    <property type="entry name" value="Sigma3 and sigma4 domains of RNA polymerase sigma factors"/>
    <property type="match status" value="1"/>
</dbReference>
<feature type="domain" description="RNA polymerase sigma factor 70 region 4 type 2" evidence="6">
    <location>
        <begin position="129"/>
        <end position="178"/>
    </location>
</feature>
<accession>A0A081PFI1</accession>
<evidence type="ECO:0000313" key="8">
    <source>
        <dbReference type="Proteomes" id="UP000028007"/>
    </source>
</evidence>
<evidence type="ECO:0000259" key="6">
    <source>
        <dbReference type="Pfam" id="PF08281"/>
    </source>
</evidence>
<dbReference type="RefSeq" id="WP_051759973.1">
    <property type="nucleotide sequence ID" value="NZ_JNFF01000072.1"/>
</dbReference>
<dbReference type="SUPFAM" id="SSF88946">
    <property type="entry name" value="Sigma2 domain of RNA polymerase sigma factors"/>
    <property type="match status" value="1"/>
</dbReference>
<dbReference type="InterPro" id="IPR013324">
    <property type="entry name" value="RNA_pol_sigma_r3/r4-like"/>
</dbReference>
<evidence type="ECO:0000256" key="4">
    <source>
        <dbReference type="ARBA" id="ARBA00023163"/>
    </source>
</evidence>
<evidence type="ECO:0000256" key="1">
    <source>
        <dbReference type="ARBA" id="ARBA00010641"/>
    </source>
</evidence>
<keyword evidence="8" id="KW-1185">Reference proteome</keyword>
<dbReference type="InterPro" id="IPR014327">
    <property type="entry name" value="RNA_pol_sigma70_bacteroid"/>
</dbReference>
<dbReference type="Proteomes" id="UP000028007">
    <property type="component" value="Unassembled WGS sequence"/>
</dbReference>
<dbReference type="Gene3D" id="1.10.1740.10">
    <property type="match status" value="1"/>
</dbReference>
<keyword evidence="3" id="KW-0731">Sigma factor</keyword>
<dbReference type="Gene3D" id="1.10.10.10">
    <property type="entry name" value="Winged helix-like DNA-binding domain superfamily/Winged helix DNA-binding domain"/>
    <property type="match status" value="1"/>
</dbReference>
<dbReference type="GO" id="GO:0003677">
    <property type="term" value="F:DNA binding"/>
    <property type="evidence" value="ECO:0007669"/>
    <property type="project" value="InterPro"/>
</dbReference>
<dbReference type="NCBIfam" id="TIGR02937">
    <property type="entry name" value="sigma70-ECF"/>
    <property type="match status" value="1"/>
</dbReference>
<feature type="domain" description="RNA polymerase sigma-70 region 2" evidence="5">
    <location>
        <begin position="30"/>
        <end position="94"/>
    </location>
</feature>
<dbReference type="eggNOG" id="COG1595">
    <property type="taxonomic scope" value="Bacteria"/>
</dbReference>
<comment type="similarity">
    <text evidence="1">Belongs to the sigma-70 factor family. ECF subfamily.</text>
</comment>
<evidence type="ECO:0000256" key="2">
    <source>
        <dbReference type="ARBA" id="ARBA00023015"/>
    </source>
</evidence>